<feature type="transmembrane region" description="Helical" evidence="6">
    <location>
        <begin position="349"/>
        <end position="371"/>
    </location>
</feature>
<dbReference type="GO" id="GO:0022857">
    <property type="term" value="F:transmembrane transporter activity"/>
    <property type="evidence" value="ECO:0007669"/>
    <property type="project" value="InterPro"/>
</dbReference>
<organism evidence="8">
    <name type="scientific">Clastoptera arizonana</name>
    <name type="common">Arizona spittle bug</name>
    <dbReference type="NCBI Taxonomy" id="38151"/>
    <lineage>
        <taxon>Eukaryota</taxon>
        <taxon>Metazoa</taxon>
        <taxon>Ecdysozoa</taxon>
        <taxon>Arthropoda</taxon>
        <taxon>Hexapoda</taxon>
        <taxon>Insecta</taxon>
        <taxon>Pterygota</taxon>
        <taxon>Neoptera</taxon>
        <taxon>Paraneoptera</taxon>
        <taxon>Hemiptera</taxon>
        <taxon>Auchenorrhyncha</taxon>
        <taxon>Cercopoidea</taxon>
        <taxon>Clastopteridae</taxon>
        <taxon>Clastoptera</taxon>
    </lineage>
</organism>
<feature type="transmembrane region" description="Helical" evidence="6">
    <location>
        <begin position="165"/>
        <end position="185"/>
    </location>
</feature>
<feature type="transmembrane region" description="Helical" evidence="6">
    <location>
        <begin position="383"/>
        <end position="409"/>
    </location>
</feature>
<dbReference type="PRINTS" id="PR00171">
    <property type="entry name" value="SUGRTRNSPORT"/>
</dbReference>
<keyword evidence="2 6" id="KW-0812">Transmembrane</keyword>
<accession>A0A1B6CVL6</accession>
<dbReference type="InterPro" id="IPR005828">
    <property type="entry name" value="MFS_sugar_transport-like"/>
</dbReference>
<feature type="transmembrane region" description="Helical" evidence="6">
    <location>
        <begin position="319"/>
        <end position="342"/>
    </location>
</feature>
<dbReference type="PANTHER" id="PTHR48021:SF89">
    <property type="entry name" value="FI02132P-RELATED"/>
    <property type="match status" value="1"/>
</dbReference>
<feature type="transmembrane region" description="Helical" evidence="6">
    <location>
        <begin position="73"/>
        <end position="92"/>
    </location>
</feature>
<evidence type="ECO:0000256" key="2">
    <source>
        <dbReference type="ARBA" id="ARBA00022692"/>
    </source>
</evidence>
<feature type="compositionally biased region" description="Basic and acidic residues" evidence="5">
    <location>
        <begin position="241"/>
        <end position="251"/>
    </location>
</feature>
<proteinExistence type="predicted"/>
<feature type="transmembrane region" description="Helical" evidence="6">
    <location>
        <begin position="421"/>
        <end position="439"/>
    </location>
</feature>
<feature type="transmembrane region" description="Helical" evidence="6">
    <location>
        <begin position="284"/>
        <end position="307"/>
    </location>
</feature>
<gene>
    <name evidence="8" type="ORF">g.7064</name>
</gene>
<dbReference type="InterPro" id="IPR003663">
    <property type="entry name" value="Sugar/inositol_transpt"/>
</dbReference>
<dbReference type="Pfam" id="PF00083">
    <property type="entry name" value="Sugar_tr"/>
    <property type="match status" value="1"/>
</dbReference>
<feature type="region of interest" description="Disordered" evidence="5">
    <location>
        <begin position="241"/>
        <end position="260"/>
    </location>
</feature>
<feature type="compositionally biased region" description="Polar residues" evidence="5">
    <location>
        <begin position="21"/>
        <end position="30"/>
    </location>
</feature>
<dbReference type="InterPro" id="IPR050549">
    <property type="entry name" value="MFS_Trehalose_Transporter"/>
</dbReference>
<comment type="subcellular location">
    <subcellularLocation>
        <location evidence="1">Membrane</location>
        <topology evidence="1">Multi-pass membrane protein</topology>
    </subcellularLocation>
</comment>
<dbReference type="PANTHER" id="PTHR48021">
    <property type="match status" value="1"/>
</dbReference>
<feature type="transmembrane region" description="Helical" evidence="6">
    <location>
        <begin position="39"/>
        <end position="61"/>
    </location>
</feature>
<name>A0A1B6CVL6_9HEMI</name>
<dbReference type="InterPro" id="IPR020846">
    <property type="entry name" value="MFS_dom"/>
</dbReference>
<dbReference type="FunFam" id="1.20.1250.20:FF:000249">
    <property type="entry name" value="facilitated trehalose transporter Tret1"/>
    <property type="match status" value="1"/>
</dbReference>
<reference evidence="8" key="1">
    <citation type="submission" date="2015-12" db="EMBL/GenBank/DDBJ databases">
        <title>De novo transcriptome assembly of four potential Pierce s Disease insect vectors from Arizona vineyards.</title>
        <authorList>
            <person name="Tassone E.E."/>
        </authorList>
    </citation>
    <scope>NUCLEOTIDE SEQUENCE</scope>
</reference>
<feature type="domain" description="Major facilitator superfamily (MFS) profile" evidence="7">
    <location>
        <begin position="1"/>
        <end position="477"/>
    </location>
</feature>
<feature type="transmembrane region" description="Helical" evidence="6">
    <location>
        <begin position="104"/>
        <end position="125"/>
    </location>
</feature>
<dbReference type="AlphaFoldDB" id="A0A1B6CVL6"/>
<dbReference type="SUPFAM" id="SSF103473">
    <property type="entry name" value="MFS general substrate transporter"/>
    <property type="match status" value="1"/>
</dbReference>
<evidence type="ECO:0000256" key="3">
    <source>
        <dbReference type="ARBA" id="ARBA00022989"/>
    </source>
</evidence>
<evidence type="ECO:0000256" key="4">
    <source>
        <dbReference type="ARBA" id="ARBA00023136"/>
    </source>
</evidence>
<feature type="region of interest" description="Disordered" evidence="5">
    <location>
        <begin position="1"/>
        <end position="30"/>
    </location>
</feature>
<feature type="transmembrane region" description="Helical" evidence="6">
    <location>
        <begin position="445"/>
        <end position="473"/>
    </location>
</feature>
<evidence type="ECO:0000256" key="5">
    <source>
        <dbReference type="SAM" id="MobiDB-lite"/>
    </source>
</evidence>
<keyword evidence="4 6" id="KW-0472">Membrane</keyword>
<dbReference type="GO" id="GO:0016020">
    <property type="term" value="C:membrane"/>
    <property type="evidence" value="ECO:0007669"/>
    <property type="project" value="UniProtKB-SubCell"/>
</dbReference>
<protein>
    <recommendedName>
        <fullName evidence="7">Major facilitator superfamily (MFS) profile domain-containing protein</fullName>
    </recommendedName>
</protein>
<keyword evidence="3 6" id="KW-1133">Transmembrane helix</keyword>
<sequence>MAETKSPSGEEVKNESKPLLPQSNVGEKSSENGSLARQLFLGLVIVLPSIAPGMAFGYSAISIDQLAFTTSQATWFASLVALGIPVGVLLSGSMMDRFGRRMTLMLVNVVGLIGWLLLSIHPAVFNMGKFFTGRFLTGVSTGLALLPASVYASECLTSNYSELRSCLLTWSTVSLSAGILFVYVMGSLLPYYTVAEMAALISIFSFVMVAVFIPESPTWLVTRGRDGDAEWAQKQLNIKTGDKASDPKEGTSSDPKVGTTSQMESLTLKELFEELKKPEAYKPLFIMIFFFFFQQFSGVYVLIAYMIDIIRRAGIIVLNPYFISVAGGSVIFLVSVFASFIYQKVGVRAIAAISGVGTAVSMLFIAVFINIRQNWSLGPELFFLNYLPLVGLVINVASSTFGFLILPYSMLGEIFPTQVKGYAAGIATAVGYTFSFIAIKTYPYIAIILGSSGIFYFFGGMALLGTLFVVFFLPETRGKTLDEILDKWIKKSPPSEGKNAEKV</sequence>
<dbReference type="PROSITE" id="PS50850">
    <property type="entry name" value="MFS"/>
    <property type="match status" value="1"/>
</dbReference>
<dbReference type="InterPro" id="IPR036259">
    <property type="entry name" value="MFS_trans_sf"/>
</dbReference>
<dbReference type="Gene3D" id="1.20.1250.20">
    <property type="entry name" value="MFS general substrate transporter like domains"/>
    <property type="match status" value="1"/>
</dbReference>
<evidence type="ECO:0000256" key="1">
    <source>
        <dbReference type="ARBA" id="ARBA00004141"/>
    </source>
</evidence>
<evidence type="ECO:0000313" key="8">
    <source>
        <dbReference type="EMBL" id="JAS17467.1"/>
    </source>
</evidence>
<feature type="transmembrane region" description="Helical" evidence="6">
    <location>
        <begin position="131"/>
        <end position="153"/>
    </location>
</feature>
<evidence type="ECO:0000259" key="7">
    <source>
        <dbReference type="PROSITE" id="PS50850"/>
    </source>
</evidence>
<evidence type="ECO:0000256" key="6">
    <source>
        <dbReference type="SAM" id="Phobius"/>
    </source>
</evidence>
<feature type="transmembrane region" description="Helical" evidence="6">
    <location>
        <begin position="191"/>
        <end position="213"/>
    </location>
</feature>
<dbReference type="EMBL" id="GEDC01019831">
    <property type="protein sequence ID" value="JAS17467.1"/>
    <property type="molecule type" value="Transcribed_RNA"/>
</dbReference>